<reference evidence="3 4" key="1">
    <citation type="journal article" date="2021" name="Nat. Plants">
        <title>The Taxus genome provides insights into paclitaxel biosynthesis.</title>
        <authorList>
            <person name="Xiong X."/>
            <person name="Gou J."/>
            <person name="Liao Q."/>
            <person name="Li Y."/>
            <person name="Zhou Q."/>
            <person name="Bi G."/>
            <person name="Li C."/>
            <person name="Du R."/>
            <person name="Wang X."/>
            <person name="Sun T."/>
            <person name="Guo L."/>
            <person name="Liang H."/>
            <person name="Lu P."/>
            <person name="Wu Y."/>
            <person name="Zhang Z."/>
            <person name="Ro D.K."/>
            <person name="Shang Y."/>
            <person name="Huang S."/>
            <person name="Yan J."/>
        </authorList>
    </citation>
    <scope>NUCLEOTIDE SEQUENCE [LARGE SCALE GENOMIC DNA]</scope>
    <source>
        <strain evidence="3">Ta-2019</strain>
    </source>
</reference>
<feature type="non-terminal residue" evidence="3">
    <location>
        <position position="1"/>
    </location>
</feature>
<dbReference type="GO" id="GO:0003677">
    <property type="term" value="F:DNA binding"/>
    <property type="evidence" value="ECO:0007669"/>
    <property type="project" value="UniProtKB-KW"/>
</dbReference>
<feature type="non-terminal residue" evidence="3">
    <location>
        <position position="162"/>
    </location>
</feature>
<protein>
    <recommendedName>
        <fullName evidence="2">Replication protein A OB domain-containing protein</fullName>
    </recommendedName>
</protein>
<dbReference type="AlphaFoldDB" id="A0AA38FVK2"/>
<comment type="caution">
    <text evidence="3">The sequence shown here is derived from an EMBL/GenBank/DDBJ whole genome shotgun (WGS) entry which is preliminary data.</text>
</comment>
<evidence type="ECO:0000313" key="4">
    <source>
        <dbReference type="Proteomes" id="UP000824469"/>
    </source>
</evidence>
<dbReference type="Pfam" id="PF16900">
    <property type="entry name" value="REPA_OB_2"/>
    <property type="match status" value="1"/>
</dbReference>
<accession>A0AA38FVK2</accession>
<sequence>LCSDDESDIPFDSFQFTKIAPIKDAVINTNVDVIGVVKVVSETYSIHQPDGTKAKKYAISICDTSDHSIDITLWGVFCETEGTLLHDLHHGNTDKRLVVALKWVKVTSFNGKVWATAFEDVGSSIMVLSAQALYDIAQQPDHLPTVLEQVKKELYNDNKKLG</sequence>
<evidence type="ECO:0000256" key="1">
    <source>
        <dbReference type="ARBA" id="ARBA00023125"/>
    </source>
</evidence>
<evidence type="ECO:0000259" key="2">
    <source>
        <dbReference type="Pfam" id="PF16900"/>
    </source>
</evidence>
<dbReference type="InterPro" id="IPR031657">
    <property type="entry name" value="REPA_OB_2"/>
</dbReference>
<dbReference type="EMBL" id="JAHRHJ020000006">
    <property type="protein sequence ID" value="KAH9311912.1"/>
    <property type="molecule type" value="Genomic_DNA"/>
</dbReference>
<dbReference type="Proteomes" id="UP000824469">
    <property type="component" value="Unassembled WGS sequence"/>
</dbReference>
<dbReference type="InterPro" id="IPR012340">
    <property type="entry name" value="NA-bd_OB-fold"/>
</dbReference>
<keyword evidence="1" id="KW-0238">DNA-binding</keyword>
<name>A0AA38FVK2_TAXCH</name>
<keyword evidence="4" id="KW-1185">Reference proteome</keyword>
<proteinExistence type="predicted"/>
<organism evidence="3 4">
    <name type="scientific">Taxus chinensis</name>
    <name type="common">Chinese yew</name>
    <name type="synonym">Taxus wallichiana var. chinensis</name>
    <dbReference type="NCBI Taxonomy" id="29808"/>
    <lineage>
        <taxon>Eukaryota</taxon>
        <taxon>Viridiplantae</taxon>
        <taxon>Streptophyta</taxon>
        <taxon>Embryophyta</taxon>
        <taxon>Tracheophyta</taxon>
        <taxon>Spermatophyta</taxon>
        <taxon>Pinopsida</taxon>
        <taxon>Pinidae</taxon>
        <taxon>Conifers II</taxon>
        <taxon>Cupressales</taxon>
        <taxon>Taxaceae</taxon>
        <taxon>Taxus</taxon>
    </lineage>
</organism>
<dbReference type="SUPFAM" id="SSF50249">
    <property type="entry name" value="Nucleic acid-binding proteins"/>
    <property type="match status" value="1"/>
</dbReference>
<gene>
    <name evidence="3" type="ORF">KI387_026947</name>
</gene>
<evidence type="ECO:0000313" key="3">
    <source>
        <dbReference type="EMBL" id="KAH9311912.1"/>
    </source>
</evidence>
<feature type="domain" description="Replication protein A OB" evidence="2">
    <location>
        <begin position="21"/>
        <end position="115"/>
    </location>
</feature>
<dbReference type="Gene3D" id="2.40.50.140">
    <property type="entry name" value="Nucleic acid-binding proteins"/>
    <property type="match status" value="1"/>
</dbReference>